<feature type="domain" description="Bacteriophage T5 Orf172 DNA-binding" evidence="1">
    <location>
        <begin position="12"/>
        <end position="91"/>
    </location>
</feature>
<comment type="caution">
    <text evidence="2">The sequence shown here is derived from an EMBL/GenBank/DDBJ whole genome shotgun (WGS) entry which is preliminary data.</text>
</comment>
<dbReference type="SMART" id="SM00974">
    <property type="entry name" value="T5orf172"/>
    <property type="match status" value="1"/>
</dbReference>
<dbReference type="InterPro" id="IPR018306">
    <property type="entry name" value="Phage_T5_Orf172_DNA-bd"/>
</dbReference>
<evidence type="ECO:0000313" key="3">
    <source>
        <dbReference type="Proteomes" id="UP000283587"/>
    </source>
</evidence>
<evidence type="ECO:0000259" key="1">
    <source>
        <dbReference type="SMART" id="SM00974"/>
    </source>
</evidence>
<sequence length="168" mass="19029">MSKGFVYVLHNASMPLLVKIGRTTRSSQQRCNELWQTGVPTPFQIAMEVFSPDCCELEAIMHKEFGEVRVTPAREFFRASMGEVCERLQELHRDQVERLVSEYLPRHTIVPTDLKVDESHLEDLASVIGDHPENVASAMGIMDVHEVYPALCRWRDMAGVDTLDEGGL</sequence>
<reference evidence="3" key="1">
    <citation type="submission" date="2018-09" db="EMBL/GenBank/DDBJ databases">
        <title>Paracoccus onubensis nov. sp. a moderate halophilic bacterium isolated from Gruta de las Maravillas (Aracena, Spain).</title>
        <authorList>
            <person name="Jurado V."/>
            <person name="Gutierrez-Patricio S."/>
            <person name="Gonzalez-Pimentel J.L."/>
            <person name="Miller A.Z."/>
            <person name="Laiz L."/>
            <person name="Saiz-Jimenez C."/>
        </authorList>
    </citation>
    <scope>NUCLEOTIDE SEQUENCE [LARGE SCALE GENOMIC DNA]</scope>
    <source>
        <strain evidence="3">DSM 26381</strain>
    </source>
</reference>
<dbReference type="EMBL" id="QZEW01000039">
    <property type="protein sequence ID" value="RJL15282.1"/>
    <property type="molecule type" value="Genomic_DNA"/>
</dbReference>
<dbReference type="OrthoDB" id="9811665at2"/>
<dbReference type="Pfam" id="PF10544">
    <property type="entry name" value="T5orf172"/>
    <property type="match status" value="1"/>
</dbReference>
<organism evidence="2 3">
    <name type="scientific">Paracoccus siganidrum</name>
    <dbReference type="NCBI Taxonomy" id="1276757"/>
    <lineage>
        <taxon>Bacteria</taxon>
        <taxon>Pseudomonadati</taxon>
        <taxon>Pseudomonadota</taxon>
        <taxon>Alphaproteobacteria</taxon>
        <taxon>Rhodobacterales</taxon>
        <taxon>Paracoccaceae</taxon>
        <taxon>Paracoccus</taxon>
    </lineage>
</organism>
<name>A0A419A6V3_9RHOB</name>
<dbReference type="RefSeq" id="WP_119898162.1">
    <property type="nucleotide sequence ID" value="NZ_QNRC01000004.1"/>
</dbReference>
<keyword evidence="3" id="KW-1185">Reference proteome</keyword>
<accession>A0A419A6V3</accession>
<dbReference type="Proteomes" id="UP000283587">
    <property type="component" value="Unassembled WGS sequence"/>
</dbReference>
<dbReference type="AlphaFoldDB" id="A0A419A6V3"/>
<protein>
    <submittedName>
        <fullName evidence="2">GIY-YIG nuclease family protein</fullName>
    </submittedName>
</protein>
<evidence type="ECO:0000313" key="2">
    <source>
        <dbReference type="EMBL" id="RJL15282.1"/>
    </source>
</evidence>
<proteinExistence type="predicted"/>
<gene>
    <name evidence="2" type="ORF">D3P05_10740</name>
</gene>